<comment type="caution">
    <text evidence="1">The sequence shown here is derived from an EMBL/GenBank/DDBJ whole genome shotgun (WGS) entry which is preliminary data.</text>
</comment>
<proteinExistence type="predicted"/>
<dbReference type="RefSeq" id="XP_027611925.1">
    <property type="nucleotide sequence ID" value="XM_027756124.1"/>
</dbReference>
<dbReference type="EMBL" id="BFAD01000003">
    <property type="protein sequence ID" value="GBE81012.1"/>
    <property type="molecule type" value="Genomic_DNA"/>
</dbReference>
<name>A0A401GFS0_9APHY</name>
<accession>A0A401GFS0</accession>
<evidence type="ECO:0008006" key="3">
    <source>
        <dbReference type="Google" id="ProtNLM"/>
    </source>
</evidence>
<protein>
    <recommendedName>
        <fullName evidence="3">F-box domain-containing protein</fullName>
    </recommendedName>
</protein>
<dbReference type="GeneID" id="38777929"/>
<evidence type="ECO:0000313" key="2">
    <source>
        <dbReference type="Proteomes" id="UP000287166"/>
    </source>
</evidence>
<sequence>MAALRGDPDILRHIFNSLHMKPFSLRPLTVAMRVNKAWCRIGQDILYTVVELNLGMSADMSQPRPVIRLMKTLDNSQSCATAVRHLVIKSVSLHSSDLQDLLLSILKKTTELLSLDIDMKPLDSAPLLSESLLSSTDFLPRLSALNTNDSRLVGILLPGRPVRVVRVEDWMTFEEYRLLSSRMTYATSSMEQLQLQLTVDNRETITQLFLTLTETFPSVSILGIQMKFPRPQDVTWQSLGDILSELGHALSRSYSLSAFSLAVSPDPSPPADNQPDGRRRVIDFEGKTEEMGKAMVTKHGSTLRRVELRWHGWTIDSSNAWTPINQEKLLRRSWSYAETRDHARPPCTIPDR</sequence>
<reference evidence="1 2" key="1">
    <citation type="journal article" date="2018" name="Sci. Rep.">
        <title>Genome sequence of the cauliflower mushroom Sparassis crispa (Hanabiratake) and its association with beneficial usage.</title>
        <authorList>
            <person name="Kiyama R."/>
            <person name="Furutani Y."/>
            <person name="Kawaguchi K."/>
            <person name="Nakanishi T."/>
        </authorList>
    </citation>
    <scope>NUCLEOTIDE SEQUENCE [LARGE SCALE GENOMIC DNA]</scope>
</reference>
<gene>
    <name evidence="1" type="ORF">SCP_0307350</name>
</gene>
<evidence type="ECO:0000313" key="1">
    <source>
        <dbReference type="EMBL" id="GBE81012.1"/>
    </source>
</evidence>
<dbReference type="AlphaFoldDB" id="A0A401GFS0"/>
<dbReference type="Proteomes" id="UP000287166">
    <property type="component" value="Unassembled WGS sequence"/>
</dbReference>
<dbReference type="OrthoDB" id="2745598at2759"/>
<organism evidence="1 2">
    <name type="scientific">Sparassis crispa</name>
    <dbReference type="NCBI Taxonomy" id="139825"/>
    <lineage>
        <taxon>Eukaryota</taxon>
        <taxon>Fungi</taxon>
        <taxon>Dikarya</taxon>
        <taxon>Basidiomycota</taxon>
        <taxon>Agaricomycotina</taxon>
        <taxon>Agaricomycetes</taxon>
        <taxon>Polyporales</taxon>
        <taxon>Sparassidaceae</taxon>
        <taxon>Sparassis</taxon>
    </lineage>
</organism>
<dbReference type="InParanoid" id="A0A401GFS0"/>
<keyword evidence="2" id="KW-1185">Reference proteome</keyword>